<evidence type="ECO:0000313" key="2">
    <source>
        <dbReference type="EMBL" id="MCE7010164.1"/>
    </source>
</evidence>
<feature type="transmembrane region" description="Helical" evidence="1">
    <location>
        <begin position="206"/>
        <end position="228"/>
    </location>
</feature>
<evidence type="ECO:0000313" key="3">
    <source>
        <dbReference type="Proteomes" id="UP001521150"/>
    </source>
</evidence>
<organism evidence="2 3">
    <name type="scientific">Kibdelosporangium philippinense</name>
    <dbReference type="NCBI Taxonomy" id="211113"/>
    <lineage>
        <taxon>Bacteria</taxon>
        <taxon>Bacillati</taxon>
        <taxon>Actinomycetota</taxon>
        <taxon>Actinomycetes</taxon>
        <taxon>Pseudonocardiales</taxon>
        <taxon>Pseudonocardiaceae</taxon>
        <taxon>Kibdelosporangium</taxon>
    </lineage>
</organism>
<feature type="transmembrane region" description="Helical" evidence="1">
    <location>
        <begin position="94"/>
        <end position="114"/>
    </location>
</feature>
<keyword evidence="1" id="KW-1133">Transmembrane helix</keyword>
<protein>
    <recommendedName>
        <fullName evidence="4">ABC transporter permease</fullName>
    </recommendedName>
</protein>
<feature type="transmembrane region" description="Helical" evidence="1">
    <location>
        <begin position="50"/>
        <end position="73"/>
    </location>
</feature>
<reference evidence="2 3" key="1">
    <citation type="submission" date="2021-12" db="EMBL/GenBank/DDBJ databases">
        <title>Genome sequence of Kibdelosporangium philippinense ATCC 49844.</title>
        <authorList>
            <person name="Fedorov E.A."/>
            <person name="Omeragic M."/>
            <person name="Shalygina K.F."/>
            <person name="Maclea K.S."/>
        </authorList>
    </citation>
    <scope>NUCLEOTIDE SEQUENCE [LARGE SCALE GENOMIC DNA]</scope>
    <source>
        <strain evidence="2 3">ATCC 49844</strain>
    </source>
</reference>
<evidence type="ECO:0008006" key="4">
    <source>
        <dbReference type="Google" id="ProtNLM"/>
    </source>
</evidence>
<keyword evidence="3" id="KW-1185">Reference proteome</keyword>
<feature type="transmembrane region" description="Helical" evidence="1">
    <location>
        <begin position="20"/>
        <end position="38"/>
    </location>
</feature>
<keyword evidence="1" id="KW-0472">Membrane</keyword>
<dbReference type="Proteomes" id="UP001521150">
    <property type="component" value="Unassembled WGS sequence"/>
</dbReference>
<sequence>MKLAMAYEWQRVRSLRSTWVLLALSAILTFASGLYWGAKTDIGDLDRFSSSLAVTVKLGVLLIASVGVCAFSLDYQHGTITTTRLVVRFPARIVAAKAAVVGALSAAAGVAMVVSTWGGILAGGARLPDDVGHVVGSALALVLLATLSGLVGVGLGGLVRNTGVAVGVFAVWVLLAETLLASLANVPPGRLPFNGTQALLHSGPPGWPGAVGFVVLAVVVLGGVQVALARRDS</sequence>
<gene>
    <name evidence="2" type="ORF">LWC34_46285</name>
</gene>
<feature type="transmembrane region" description="Helical" evidence="1">
    <location>
        <begin position="134"/>
        <end position="159"/>
    </location>
</feature>
<evidence type="ECO:0000256" key="1">
    <source>
        <dbReference type="SAM" id="Phobius"/>
    </source>
</evidence>
<accession>A0ABS8ZRF9</accession>
<keyword evidence="1" id="KW-0812">Transmembrane</keyword>
<dbReference type="RefSeq" id="WP_233731632.1">
    <property type="nucleotide sequence ID" value="NZ_JAJVCN010000004.1"/>
</dbReference>
<comment type="caution">
    <text evidence="2">The sequence shown here is derived from an EMBL/GenBank/DDBJ whole genome shotgun (WGS) entry which is preliminary data.</text>
</comment>
<dbReference type="EMBL" id="JAJVCN010000004">
    <property type="protein sequence ID" value="MCE7010164.1"/>
    <property type="molecule type" value="Genomic_DNA"/>
</dbReference>
<proteinExistence type="predicted"/>
<feature type="transmembrane region" description="Helical" evidence="1">
    <location>
        <begin position="166"/>
        <end position="186"/>
    </location>
</feature>
<name>A0ABS8ZRF9_9PSEU</name>